<evidence type="ECO:0000313" key="4">
    <source>
        <dbReference type="Proteomes" id="UP000295705"/>
    </source>
</evidence>
<dbReference type="Gene3D" id="2.60.120.10">
    <property type="entry name" value="Jelly Rolls"/>
    <property type="match status" value="1"/>
</dbReference>
<keyword evidence="1" id="KW-0238">DNA-binding</keyword>
<dbReference type="CDD" id="cd00093">
    <property type="entry name" value="HTH_XRE"/>
    <property type="match status" value="1"/>
</dbReference>
<dbReference type="Proteomes" id="UP000295705">
    <property type="component" value="Unassembled WGS sequence"/>
</dbReference>
<dbReference type="PANTHER" id="PTHR46797">
    <property type="entry name" value="HTH-TYPE TRANSCRIPTIONAL REGULATOR"/>
    <property type="match status" value="1"/>
</dbReference>
<feature type="domain" description="HTH cro/C1-type" evidence="2">
    <location>
        <begin position="18"/>
        <end position="69"/>
    </location>
</feature>
<comment type="caution">
    <text evidence="3">The sequence shown here is derived from an EMBL/GenBank/DDBJ whole genome shotgun (WGS) entry which is preliminary data.</text>
</comment>
<evidence type="ECO:0000313" key="3">
    <source>
        <dbReference type="EMBL" id="TDQ50867.1"/>
    </source>
</evidence>
<dbReference type="InterPro" id="IPR011051">
    <property type="entry name" value="RmlC_Cupin_sf"/>
</dbReference>
<accession>A0A4V3D894</accession>
<protein>
    <submittedName>
        <fullName evidence="3">XRE family transcriptional regulator</fullName>
    </submittedName>
</protein>
<dbReference type="EMBL" id="SNYO01000009">
    <property type="protein sequence ID" value="TDQ50867.1"/>
    <property type="molecule type" value="Genomic_DNA"/>
</dbReference>
<dbReference type="GO" id="GO:0003677">
    <property type="term" value="F:DNA binding"/>
    <property type="evidence" value="ECO:0007669"/>
    <property type="project" value="UniProtKB-KW"/>
</dbReference>
<dbReference type="Pfam" id="PF07883">
    <property type="entry name" value="Cupin_2"/>
    <property type="match status" value="1"/>
</dbReference>
<reference evidence="3 4" key="1">
    <citation type="submission" date="2019-03" db="EMBL/GenBank/DDBJ databases">
        <title>Genomic Encyclopedia of Type Strains, Phase IV (KMG-IV): sequencing the most valuable type-strain genomes for metagenomic binning, comparative biology and taxonomic classification.</title>
        <authorList>
            <person name="Goeker M."/>
        </authorList>
    </citation>
    <scope>NUCLEOTIDE SEQUENCE [LARGE SCALE GENOMIC DNA]</scope>
    <source>
        <strain evidence="3 4">DSM 45775</strain>
    </source>
</reference>
<dbReference type="PANTHER" id="PTHR46797:SF1">
    <property type="entry name" value="METHYLPHOSPHONATE SYNTHASE"/>
    <property type="match status" value="1"/>
</dbReference>
<keyword evidence="4" id="KW-1185">Reference proteome</keyword>
<evidence type="ECO:0000259" key="2">
    <source>
        <dbReference type="PROSITE" id="PS50943"/>
    </source>
</evidence>
<dbReference type="CDD" id="cd02209">
    <property type="entry name" value="cupin_XRE_C"/>
    <property type="match status" value="1"/>
</dbReference>
<sequence length="196" mass="20660">MAAMSGANAVVGRNVGMLRSERRMSASELARKAGISKATVLSIEIGKANPTVETLQSLADALGVTITDLVSDGARRVVADVRRRAEASWHPLGTLRIRPLATIYGPNLVYVFVAVLSEEGYSDDGHEASSVESLYVLSGTVSAGPVDDPKTLGPGDFIRFTADGPHMYRALDGTAEALLVIGRNQVPDVGIPGEEE</sequence>
<dbReference type="SMART" id="SM00530">
    <property type="entry name" value="HTH_XRE"/>
    <property type="match status" value="1"/>
</dbReference>
<dbReference type="InterPro" id="IPR050807">
    <property type="entry name" value="TransReg_Diox_bact_type"/>
</dbReference>
<dbReference type="GO" id="GO:0003700">
    <property type="term" value="F:DNA-binding transcription factor activity"/>
    <property type="evidence" value="ECO:0007669"/>
    <property type="project" value="TreeGrafter"/>
</dbReference>
<evidence type="ECO:0000256" key="1">
    <source>
        <dbReference type="ARBA" id="ARBA00023125"/>
    </source>
</evidence>
<dbReference type="InterPro" id="IPR013096">
    <property type="entry name" value="Cupin_2"/>
</dbReference>
<dbReference type="InterPro" id="IPR001387">
    <property type="entry name" value="Cro/C1-type_HTH"/>
</dbReference>
<dbReference type="PROSITE" id="PS50943">
    <property type="entry name" value="HTH_CROC1"/>
    <property type="match status" value="1"/>
</dbReference>
<gene>
    <name evidence="3" type="ORF">EV188_10975</name>
</gene>
<organism evidence="3 4">
    <name type="scientific">Actinomycetospora succinea</name>
    <dbReference type="NCBI Taxonomy" id="663603"/>
    <lineage>
        <taxon>Bacteria</taxon>
        <taxon>Bacillati</taxon>
        <taxon>Actinomycetota</taxon>
        <taxon>Actinomycetes</taxon>
        <taxon>Pseudonocardiales</taxon>
        <taxon>Pseudonocardiaceae</taxon>
        <taxon>Actinomycetospora</taxon>
    </lineage>
</organism>
<dbReference type="AlphaFoldDB" id="A0A4V3D894"/>
<dbReference type="SUPFAM" id="SSF47413">
    <property type="entry name" value="lambda repressor-like DNA-binding domains"/>
    <property type="match status" value="1"/>
</dbReference>
<dbReference type="OrthoDB" id="5584941at2"/>
<dbReference type="InterPro" id="IPR014710">
    <property type="entry name" value="RmlC-like_jellyroll"/>
</dbReference>
<dbReference type="SUPFAM" id="SSF51182">
    <property type="entry name" value="RmlC-like cupins"/>
    <property type="match status" value="1"/>
</dbReference>
<proteinExistence type="predicted"/>
<name>A0A4V3D894_9PSEU</name>
<dbReference type="Gene3D" id="1.10.260.40">
    <property type="entry name" value="lambda repressor-like DNA-binding domains"/>
    <property type="match status" value="1"/>
</dbReference>
<dbReference type="InterPro" id="IPR010982">
    <property type="entry name" value="Lambda_DNA-bd_dom_sf"/>
</dbReference>
<dbReference type="GO" id="GO:0005829">
    <property type="term" value="C:cytosol"/>
    <property type="evidence" value="ECO:0007669"/>
    <property type="project" value="TreeGrafter"/>
</dbReference>
<dbReference type="Pfam" id="PF01381">
    <property type="entry name" value="HTH_3"/>
    <property type="match status" value="1"/>
</dbReference>